<dbReference type="RefSeq" id="YP_004322959.1">
    <property type="nucleotide sequence ID" value="NC_015282.1"/>
</dbReference>
<dbReference type="GeneID" id="10327560"/>
<accession>E3SI75</accession>
<dbReference type="KEGG" id="vg:10327560"/>
<evidence type="ECO:0000313" key="1">
    <source>
        <dbReference type="EMBL" id="ADO97282.1"/>
    </source>
</evidence>
<keyword evidence="2" id="KW-1185">Reference proteome</keyword>
<name>E3SI75_9CAUD</name>
<dbReference type="EMBL" id="GU071094">
    <property type="protein sequence ID" value="ADO97282.1"/>
    <property type="molecule type" value="Genomic_DNA"/>
</dbReference>
<dbReference type="OrthoDB" id="28348at10239"/>
<gene>
    <name evidence="1" type="ORF">SSM1_068</name>
</gene>
<reference evidence="1 2" key="1">
    <citation type="journal article" date="2010" name="Environ. Microbiol.">
        <title>Genomic analysis of oceanic cyanobacterial myoviruses compared with T4-like myoviruses from diverse hosts and environments.</title>
        <authorList>
            <person name="Sullivan M.B."/>
            <person name="Huang K.H."/>
            <person name="Ignacio-Espinoza J.C."/>
            <person name="Berlin A.M."/>
            <person name="Kelly L."/>
            <person name="Weigele P.R."/>
            <person name="DeFrancesco A.S."/>
            <person name="Kern S.E."/>
            <person name="Thompson L.R."/>
            <person name="Young S."/>
            <person name="Yandava C."/>
            <person name="Fu R."/>
            <person name="Krastins B."/>
            <person name="Chase M."/>
            <person name="Sarracino D."/>
            <person name="Osburne M.S."/>
            <person name="Henn M.R."/>
            <person name="Chisholm S.W."/>
        </authorList>
    </citation>
    <scope>NUCLEOTIDE SEQUENCE [LARGE SCALE GENOMIC DNA]</scope>
    <source>
        <strain evidence="1">6501-1</strain>
    </source>
</reference>
<proteinExistence type="predicted"/>
<protein>
    <submittedName>
        <fullName evidence="1">Uncharacterized protein</fullName>
    </submittedName>
</protein>
<organism evidence="1 2">
    <name type="scientific">Synechococcus phage S-SM1</name>
    <dbReference type="NCBI Taxonomy" id="444859"/>
    <lineage>
        <taxon>Viruses</taxon>
        <taxon>Duplodnaviria</taxon>
        <taxon>Heunggongvirae</taxon>
        <taxon>Uroviricota</taxon>
        <taxon>Caudoviricetes</taxon>
        <taxon>Pantevenvirales</taxon>
        <taxon>Kyanoviridae</taxon>
        <taxon>Thetisvirus</taxon>
        <taxon>Thetisvirus ssm1</taxon>
    </lineage>
</organism>
<evidence type="ECO:0000313" key="2">
    <source>
        <dbReference type="Proteomes" id="UP000006523"/>
    </source>
</evidence>
<dbReference type="Proteomes" id="UP000006523">
    <property type="component" value="Segment"/>
</dbReference>
<sequence>MDLVNTMYNEEFDISWDENDIIQAPEDDWIASVLGDESETIGELINE</sequence>